<dbReference type="RefSeq" id="NP_001023048.2">
    <property type="nucleotide sequence ID" value="NM_001027877.2"/>
</dbReference>
<dbReference type="PANTHER" id="PTHR31720:SF16">
    <property type="entry name" value="G PROTEIN-COUPLED RECEPTOR-RELATED"/>
    <property type="match status" value="1"/>
</dbReference>
<feature type="transmembrane region" description="Helical" evidence="1">
    <location>
        <begin position="217"/>
        <end position="246"/>
    </location>
</feature>
<keyword evidence="2" id="KW-0675">Receptor</keyword>
<dbReference type="PhylomeDB" id="Q5WRL8"/>
<proteinExistence type="predicted"/>
<reference evidence="2 3" key="1">
    <citation type="journal article" date="1998" name="Science">
        <title>Genome sequence of the nematode C. elegans: a platform for investigating biology.</title>
        <authorList>
            <consortium name="The C. elegans sequencing consortium"/>
            <person name="Sulson J.E."/>
            <person name="Waterston R."/>
        </authorList>
    </citation>
    <scope>NUCLEOTIDE SEQUENCE [LARGE SCALE GENOMIC DNA]</scope>
    <source>
        <strain evidence="2 3">Bristol N2</strain>
    </source>
</reference>
<dbReference type="PaxDb" id="6239-C35D6.10"/>
<feature type="transmembrane region" description="Helical" evidence="1">
    <location>
        <begin position="173"/>
        <end position="197"/>
    </location>
</feature>
<dbReference type="AGR" id="WB:WBGene00023513"/>
<evidence type="ECO:0000256" key="1">
    <source>
        <dbReference type="SAM" id="Phobius"/>
    </source>
</evidence>
<dbReference type="WormBase" id="C35D6.10">
    <property type="protein sequence ID" value="CE40551"/>
    <property type="gene ID" value="WBGene00023513"/>
    <property type="gene designation" value="srz-71"/>
</dbReference>
<dbReference type="KEGG" id="cel:CELE_C35D6.10"/>
<dbReference type="Proteomes" id="UP000001940">
    <property type="component" value="Chromosome IV"/>
</dbReference>
<dbReference type="HOGENOM" id="CLU_056063_2_1_1"/>
<dbReference type="GeneID" id="3564811"/>
<evidence type="ECO:0000313" key="4">
    <source>
        <dbReference type="WormBase" id="C35D6.10"/>
    </source>
</evidence>
<keyword evidence="1" id="KW-1133">Transmembrane helix</keyword>
<dbReference type="PANTHER" id="PTHR31720">
    <property type="entry name" value="SERPENTINE RECEPTOR, CLASS Z-RELATED"/>
    <property type="match status" value="1"/>
</dbReference>
<feature type="transmembrane region" description="Helical" evidence="1">
    <location>
        <begin position="89"/>
        <end position="117"/>
    </location>
</feature>
<dbReference type="EMBL" id="BX284604">
    <property type="protein sequence ID" value="CAH60757.2"/>
    <property type="molecule type" value="Genomic_DNA"/>
</dbReference>
<dbReference type="InParanoid" id="Q5WRL8"/>
<keyword evidence="1" id="KW-0472">Membrane</keyword>
<feature type="transmembrane region" description="Helical" evidence="1">
    <location>
        <begin position="143"/>
        <end position="161"/>
    </location>
</feature>
<dbReference type="InterPro" id="IPR018817">
    <property type="entry name" value="7TM_GPCR_serpentine_rcpt_Srz"/>
</dbReference>
<feature type="transmembrane region" description="Helical" evidence="1">
    <location>
        <begin position="252"/>
        <end position="277"/>
    </location>
</feature>
<dbReference type="UCSC" id="C35D6.10">
    <property type="organism name" value="c. elegans"/>
</dbReference>
<feature type="transmembrane region" description="Helical" evidence="1">
    <location>
        <begin position="62"/>
        <end position="83"/>
    </location>
</feature>
<keyword evidence="3" id="KW-1185">Reference proteome</keyword>
<dbReference type="AlphaFoldDB" id="Q5WRL8"/>
<dbReference type="Pfam" id="PF10325">
    <property type="entry name" value="7TM_GPCR_Srz"/>
    <property type="match status" value="1"/>
</dbReference>
<dbReference type="CTD" id="3564811"/>
<evidence type="ECO:0000313" key="3">
    <source>
        <dbReference type="Proteomes" id="UP000001940"/>
    </source>
</evidence>
<keyword evidence="1" id="KW-0812">Transmembrane</keyword>
<dbReference type="SMR" id="Q5WRL8"/>
<protein>
    <submittedName>
        <fullName evidence="2">Serpentine Receptor, class Z</fullName>
    </submittedName>
</protein>
<accession>Q5WRL8</accession>
<gene>
    <name evidence="2 4" type="primary">srz-71</name>
    <name evidence="4" type="ORF">C35D6.10</name>
    <name evidence="2" type="ORF">CELE_C35D6.10</name>
</gene>
<sequence length="300" mass="34827">MNSTKADFSSLKFPDLLNDSSMFLLALIMFCYILEFPIFKYICKINEEQDQKDILYPVVKRLFAMVRIFYYLVIPLIASVILTNNRFFIFKYLTFSICYFLFIISQTFNIVVFLVAVEKWLGHFFPIFGQYVTSVRKGLLNKIWVLYIFLVFKEFGIYVGIGCTVDKDMQPSALGYIQAIILFCMAMSSVLSSLLHLSILNKIRKLAYLESTQLNNLYIYIFWLITTVVMFKVIYIPLITVIFLIFLSEFPLYALIAITGGVDSLTTPFIIETVYIVCNIDKIYTVDGGKIAEVLRLYFQ</sequence>
<evidence type="ECO:0000313" key="2">
    <source>
        <dbReference type="EMBL" id="CAH60757.2"/>
    </source>
</evidence>
<name>Q5WRL8_CAEEL</name>
<organism evidence="2 3">
    <name type="scientific">Caenorhabditis elegans</name>
    <dbReference type="NCBI Taxonomy" id="6239"/>
    <lineage>
        <taxon>Eukaryota</taxon>
        <taxon>Metazoa</taxon>
        <taxon>Ecdysozoa</taxon>
        <taxon>Nematoda</taxon>
        <taxon>Chromadorea</taxon>
        <taxon>Rhabditida</taxon>
        <taxon>Rhabditina</taxon>
        <taxon>Rhabditomorpha</taxon>
        <taxon>Rhabditoidea</taxon>
        <taxon>Rhabditidae</taxon>
        <taxon>Peloderinae</taxon>
        <taxon>Caenorhabditis</taxon>
    </lineage>
</organism>
<feature type="transmembrane region" description="Helical" evidence="1">
    <location>
        <begin position="20"/>
        <end position="42"/>
    </location>
</feature>